<comment type="caution">
    <text evidence="1">The sequence shown here is derived from an EMBL/GenBank/DDBJ whole genome shotgun (WGS) entry which is preliminary data.</text>
</comment>
<dbReference type="Gene3D" id="1.20.120.160">
    <property type="entry name" value="HPT domain"/>
    <property type="match status" value="1"/>
</dbReference>
<accession>A0ABT0PZJ9</accession>
<dbReference type="SUPFAM" id="SSF47226">
    <property type="entry name" value="Histidine-containing phosphotransfer domain, HPT domain"/>
    <property type="match status" value="1"/>
</dbReference>
<reference evidence="1" key="1">
    <citation type="submission" date="2022-05" db="EMBL/GenBank/DDBJ databases">
        <authorList>
            <person name="Park J.-S."/>
        </authorList>
    </citation>
    <scope>NUCLEOTIDE SEQUENCE</scope>
    <source>
        <strain evidence="1">2012CJ41-6</strain>
    </source>
</reference>
<evidence type="ECO:0000313" key="2">
    <source>
        <dbReference type="Proteomes" id="UP001203880"/>
    </source>
</evidence>
<dbReference type="InterPro" id="IPR036641">
    <property type="entry name" value="HPT_dom_sf"/>
</dbReference>
<evidence type="ECO:0008006" key="3">
    <source>
        <dbReference type="Google" id="ProtNLM"/>
    </source>
</evidence>
<dbReference type="Proteomes" id="UP001203880">
    <property type="component" value="Unassembled WGS sequence"/>
</dbReference>
<gene>
    <name evidence="1" type="ORF">M3P21_04465</name>
</gene>
<keyword evidence="2" id="KW-1185">Reference proteome</keyword>
<evidence type="ECO:0000313" key="1">
    <source>
        <dbReference type="EMBL" id="MCL6282777.1"/>
    </source>
</evidence>
<sequence length="129" mass="14339">MCVVDKIVALVQDESVRLNPGQLAGLYRELGDSSAEDVVCRAVEELAVRLSVCERLWRNKDWNDLRKSARSLVAIAEQIGMVALARVAQDVTDTIDNEDPVATGATLYRLIRVGERSLTAIWDQRDLTV</sequence>
<dbReference type="EMBL" id="JAMFMB010000004">
    <property type="protein sequence ID" value="MCL6282777.1"/>
    <property type="molecule type" value="Genomic_DNA"/>
</dbReference>
<organism evidence="1 2">
    <name type="scientific">Ruegeria spongiae</name>
    <dbReference type="NCBI Taxonomy" id="2942209"/>
    <lineage>
        <taxon>Bacteria</taxon>
        <taxon>Pseudomonadati</taxon>
        <taxon>Pseudomonadota</taxon>
        <taxon>Alphaproteobacteria</taxon>
        <taxon>Rhodobacterales</taxon>
        <taxon>Roseobacteraceae</taxon>
        <taxon>Ruegeria</taxon>
    </lineage>
</organism>
<proteinExistence type="predicted"/>
<name>A0ABT0PZJ9_9RHOB</name>
<dbReference type="RefSeq" id="WP_249707216.1">
    <property type="nucleotide sequence ID" value="NZ_JAMFMB010000004.1"/>
</dbReference>
<protein>
    <recommendedName>
        <fullName evidence="3">Hpt domain protein</fullName>
    </recommendedName>
</protein>